<dbReference type="Proteomes" id="UP001266305">
    <property type="component" value="Unassembled WGS sequence"/>
</dbReference>
<evidence type="ECO:0000256" key="6">
    <source>
        <dbReference type="ARBA" id="ARBA00022840"/>
    </source>
</evidence>
<evidence type="ECO:0000256" key="11">
    <source>
        <dbReference type="SAM" id="Coils"/>
    </source>
</evidence>
<evidence type="ECO:0000256" key="12">
    <source>
        <dbReference type="SAM" id="MobiDB-lite"/>
    </source>
</evidence>
<keyword evidence="6 10" id="KW-0067">ATP-binding</keyword>
<keyword evidence="15" id="KW-1185">Reference proteome</keyword>
<keyword evidence="7 11" id="KW-0175">Coiled coil</keyword>
<dbReference type="InterPro" id="IPR036961">
    <property type="entry name" value="Kinesin_motor_dom_sf"/>
</dbReference>
<comment type="similarity">
    <text evidence="10">Belongs to the TRAFAC class myosin-kinesin ATPase superfamily. Kinesin family.</text>
</comment>
<evidence type="ECO:0000256" key="10">
    <source>
        <dbReference type="PROSITE-ProRule" id="PRU00283"/>
    </source>
</evidence>
<evidence type="ECO:0000256" key="1">
    <source>
        <dbReference type="ARBA" id="ARBA00004186"/>
    </source>
</evidence>
<evidence type="ECO:0000256" key="4">
    <source>
        <dbReference type="ARBA" id="ARBA00022701"/>
    </source>
</evidence>
<feature type="region of interest" description="Disordered" evidence="12">
    <location>
        <begin position="759"/>
        <end position="803"/>
    </location>
</feature>
<dbReference type="SMART" id="SM00129">
    <property type="entry name" value="KISc"/>
    <property type="match status" value="1"/>
</dbReference>
<evidence type="ECO:0000256" key="8">
    <source>
        <dbReference type="ARBA" id="ARBA00023175"/>
    </source>
</evidence>
<accession>A0ABQ9UPB7</accession>
<comment type="caution">
    <text evidence="14">The sequence shown here is derived from an EMBL/GenBank/DDBJ whole genome shotgun (WGS) entry which is preliminary data.</text>
</comment>
<feature type="compositionally biased region" description="Basic and acidic residues" evidence="12">
    <location>
        <begin position="1186"/>
        <end position="1203"/>
    </location>
</feature>
<feature type="coiled-coil region" evidence="11">
    <location>
        <begin position="539"/>
        <end position="566"/>
    </location>
</feature>
<dbReference type="InterPro" id="IPR001752">
    <property type="entry name" value="Kinesin_motor_dom"/>
</dbReference>
<sequence>MEEIESFVANSFESKDYLHVCLRIRPFTQSEKEHESEGCVHILDSQTVVLKEPQNIVGRLSEKSSGQVAQKFSFSKVFGPATTQKEFFQGCIMQPIKDLLKGQSRLIFTYGLTNSGKTYTFQGTEENIGILPRTLNVLFDSLQERLYTKMNFKPHRSREYLRLSSEQEKEEIASKSALLRQIKECMKGSLTNSLNISEFEESMKDCEQAHLNVANNIKFSVWVSFFEIYNECIYDLFVPVSSKFQKRKMLRLSQDVKGYSFIKDLQWIQVFDSKEAYRLLKLGIKHQSVAFTKLNNASSRSHSIFTIRILQIEDSEVSRVIRVSELSLCDLAGSERSMKTQNEGERLRETGNINTSLLTLGKCINVLKNSEKSKFQQHVPFRESKLTHYFQSFFNGKGKICMIVNISQCYLAYDETLNVLKFSAIAQKVCVPDTLNSSQEKLFGSVKSSQDVSLDSNSDNKMSNVKRATISWENSLEDLVEDEDLIEELENAEETKNVESELIYEDLDKTLEENKAFISHEENRNNSNVISVHTARIWVQKLLDLIEDLKKKLINEKKEKLTLEFKIREEVTQEFTQYWAQREADFKETLLQEREILEENAERRLAIFKDLVGKCDTQEEPAKDVCAMKVETQEAHNYVGFEDIIDSLQDNVADIKKQAEIAHLCIASLADPQEAIVCLELKFNQIKAELAKTKEELIKTKEKLKKRENELINIIDQKEDTINKFQNRKLCVEDGFKCNDQQVPDLVLRANSFPIMKKFKRKRVNENEPQQDEPPAKKGTTSAASSGRLRKLISKPDAQEPVRGRLKHGLNLTATRAITEDQKKSEKMQQNITEDEDVRVLQENNEGLKGLLLNMENELKNEKEEKAEVNKQIVCLEQELSLSEKNLSKEVQQIQSNNDSAVAELHVQKSKNKELEEKVMKLSKEIEIATRSITNSQISNIDLLSLRDLSNGSGEDNLPNTQLHLLGDAYFISKQVKEYRIQEPSRESSFHSSIEAIWEECKEIVKSSSKKSLEIQELEQQIEKLQAEIIGYKVENSRLKIEEKEHQNQDDLLKEKETLIQQLKEELQEKNASLDVQIQYVVKEKRALSELTQTVTCYKAKIKELETILETQKDECSRSAKLEQDILEKESVISKLERNMKELQARLQDSIKNTKDLSVKEVKLKEEITQLTNNLQDVKHLLQLKEEEKETNRQETEKLKEELSSSSALNQNLKADLQRKEEDYAELKEKLTDAKKQIEQVQKEFLSSLAGVKMEFWQ</sequence>
<feature type="coiled-coil region" evidence="11">
    <location>
        <begin position="676"/>
        <end position="728"/>
    </location>
</feature>
<feature type="region of interest" description="Disordered" evidence="12">
    <location>
        <begin position="1186"/>
        <end position="1212"/>
    </location>
</feature>
<keyword evidence="3" id="KW-0597">Phosphoprotein</keyword>
<dbReference type="PANTHER" id="PTHR47970:SF29">
    <property type="entry name" value="KINESIN FAMILY MEMBER 20B"/>
    <property type="match status" value="1"/>
</dbReference>
<feature type="domain" description="Kinesin motor" evidence="13">
    <location>
        <begin position="17"/>
        <end position="429"/>
    </location>
</feature>
<dbReference type="Gene3D" id="3.40.850.10">
    <property type="entry name" value="Kinesin motor domain"/>
    <property type="match status" value="1"/>
</dbReference>
<protein>
    <submittedName>
        <fullName evidence="14">Kinesin-like protein kif20b</fullName>
    </submittedName>
</protein>
<dbReference type="PANTHER" id="PTHR47970">
    <property type="entry name" value="KINESIN-LIKE PROTEIN KIF11"/>
    <property type="match status" value="1"/>
</dbReference>
<evidence type="ECO:0000313" key="15">
    <source>
        <dbReference type="Proteomes" id="UP001266305"/>
    </source>
</evidence>
<comment type="subcellular location">
    <subcellularLocation>
        <location evidence="1">Cytoplasm</location>
        <location evidence="1">Cytoskeleton</location>
        <location evidence="1">Spindle</location>
    </subcellularLocation>
</comment>
<dbReference type="PROSITE" id="PS50067">
    <property type="entry name" value="KINESIN_MOTOR_2"/>
    <property type="match status" value="1"/>
</dbReference>
<dbReference type="PROSITE" id="PS00411">
    <property type="entry name" value="KINESIN_MOTOR_1"/>
    <property type="match status" value="1"/>
</dbReference>
<dbReference type="CDD" id="cd21786">
    <property type="entry name" value="RBD_KIF20B"/>
    <property type="match status" value="1"/>
</dbReference>
<dbReference type="PRINTS" id="PR00380">
    <property type="entry name" value="KINESINHEAVY"/>
</dbReference>
<keyword evidence="5 10" id="KW-0547">Nucleotide-binding</keyword>
<evidence type="ECO:0000256" key="7">
    <source>
        <dbReference type="ARBA" id="ARBA00023054"/>
    </source>
</evidence>
<dbReference type="Pfam" id="PF00225">
    <property type="entry name" value="Kinesin"/>
    <property type="match status" value="1"/>
</dbReference>
<feature type="coiled-coil region" evidence="11">
    <location>
        <begin position="838"/>
        <end position="932"/>
    </location>
</feature>
<dbReference type="CDD" id="cd01368">
    <property type="entry name" value="KISc_KIF23_like"/>
    <property type="match status" value="1"/>
</dbReference>
<evidence type="ECO:0000313" key="14">
    <source>
        <dbReference type="EMBL" id="KAK2098650.1"/>
    </source>
</evidence>
<feature type="binding site" evidence="10">
    <location>
        <begin position="111"/>
        <end position="118"/>
    </location>
    <ligand>
        <name>ATP</name>
        <dbReference type="ChEBI" id="CHEBI:30616"/>
    </ligand>
</feature>
<dbReference type="EMBL" id="JASSZA010000011">
    <property type="protein sequence ID" value="KAK2098650.1"/>
    <property type="molecule type" value="Genomic_DNA"/>
</dbReference>
<keyword evidence="9" id="KW-0206">Cytoskeleton</keyword>
<evidence type="ECO:0000259" key="13">
    <source>
        <dbReference type="PROSITE" id="PS50067"/>
    </source>
</evidence>
<evidence type="ECO:0000256" key="3">
    <source>
        <dbReference type="ARBA" id="ARBA00022553"/>
    </source>
</evidence>
<evidence type="ECO:0000256" key="5">
    <source>
        <dbReference type="ARBA" id="ARBA00022741"/>
    </source>
</evidence>
<dbReference type="InterPro" id="IPR027417">
    <property type="entry name" value="P-loop_NTPase"/>
</dbReference>
<organism evidence="14 15">
    <name type="scientific">Saguinus oedipus</name>
    <name type="common">Cotton-top tamarin</name>
    <name type="synonym">Oedipomidas oedipus</name>
    <dbReference type="NCBI Taxonomy" id="9490"/>
    <lineage>
        <taxon>Eukaryota</taxon>
        <taxon>Metazoa</taxon>
        <taxon>Chordata</taxon>
        <taxon>Craniata</taxon>
        <taxon>Vertebrata</taxon>
        <taxon>Euteleostomi</taxon>
        <taxon>Mammalia</taxon>
        <taxon>Eutheria</taxon>
        <taxon>Euarchontoglires</taxon>
        <taxon>Primates</taxon>
        <taxon>Haplorrhini</taxon>
        <taxon>Platyrrhini</taxon>
        <taxon>Cebidae</taxon>
        <taxon>Callitrichinae</taxon>
        <taxon>Saguinus</taxon>
    </lineage>
</organism>
<evidence type="ECO:0000256" key="9">
    <source>
        <dbReference type="ARBA" id="ARBA00023212"/>
    </source>
</evidence>
<keyword evidence="4" id="KW-0493">Microtubule</keyword>
<dbReference type="SUPFAM" id="SSF52540">
    <property type="entry name" value="P-loop containing nucleoside triphosphate hydrolases"/>
    <property type="match status" value="1"/>
</dbReference>
<keyword evidence="8 10" id="KW-0505">Motor protein</keyword>
<proteinExistence type="inferred from homology"/>
<dbReference type="InterPro" id="IPR019821">
    <property type="entry name" value="Kinesin_motor_CS"/>
</dbReference>
<reference evidence="14 15" key="1">
    <citation type="submission" date="2023-05" db="EMBL/GenBank/DDBJ databases">
        <title>B98-5 Cell Line De Novo Hybrid Assembly: An Optical Mapping Approach.</title>
        <authorList>
            <person name="Kananen K."/>
            <person name="Auerbach J.A."/>
            <person name="Kautto E."/>
            <person name="Blachly J.S."/>
        </authorList>
    </citation>
    <scope>NUCLEOTIDE SEQUENCE [LARGE SCALE GENOMIC DNA]</scope>
    <source>
        <strain evidence="14">B95-8</strain>
        <tissue evidence="14">Cell line</tissue>
    </source>
</reference>
<gene>
    <name evidence="14" type="primary">KIF20B_2</name>
    <name evidence="14" type="ORF">P7K49_024101</name>
</gene>
<keyword evidence="2" id="KW-0963">Cytoplasm</keyword>
<name>A0ABQ9UPB7_SAGOE</name>
<evidence type="ECO:0000256" key="2">
    <source>
        <dbReference type="ARBA" id="ARBA00022490"/>
    </source>
</evidence>
<dbReference type="InterPro" id="IPR047149">
    <property type="entry name" value="KIF11-like"/>
</dbReference>